<feature type="compositionally biased region" description="Pro residues" evidence="12">
    <location>
        <begin position="152"/>
        <end position="162"/>
    </location>
</feature>
<dbReference type="EMBL" id="JAVDVY010000001">
    <property type="protein sequence ID" value="MDR7134258.1"/>
    <property type="molecule type" value="Genomic_DNA"/>
</dbReference>
<comment type="function">
    <text evidence="11">Involved in protein export. Participates in an early event of protein translocation.</text>
</comment>
<reference evidence="13 14" key="1">
    <citation type="submission" date="2023-07" db="EMBL/GenBank/DDBJ databases">
        <title>Sorghum-associated microbial communities from plants grown in Nebraska, USA.</title>
        <authorList>
            <person name="Schachtman D."/>
        </authorList>
    </citation>
    <scope>NUCLEOTIDE SEQUENCE [LARGE SCALE GENOMIC DNA]</scope>
    <source>
        <strain evidence="13 14">BE198</strain>
    </source>
</reference>
<dbReference type="PANTHER" id="PTHR34182">
    <property type="entry name" value="PROTEIN-EXPORT MEMBRANE PROTEIN SECG"/>
    <property type="match status" value="1"/>
</dbReference>
<feature type="compositionally biased region" description="Low complexity" evidence="12">
    <location>
        <begin position="107"/>
        <end position="151"/>
    </location>
</feature>
<evidence type="ECO:0000256" key="6">
    <source>
        <dbReference type="ARBA" id="ARBA00022692"/>
    </source>
</evidence>
<evidence type="ECO:0000256" key="5">
    <source>
        <dbReference type="ARBA" id="ARBA00022475"/>
    </source>
</evidence>
<dbReference type="RefSeq" id="WP_310060201.1">
    <property type="nucleotide sequence ID" value="NZ_JAVDVY010000001.1"/>
</dbReference>
<gene>
    <name evidence="13" type="ORF">J2X06_001442</name>
</gene>
<keyword evidence="6 11" id="KW-0812">Transmembrane</keyword>
<evidence type="ECO:0000256" key="8">
    <source>
        <dbReference type="ARBA" id="ARBA00022989"/>
    </source>
</evidence>
<evidence type="ECO:0000256" key="10">
    <source>
        <dbReference type="ARBA" id="ARBA00023136"/>
    </source>
</evidence>
<keyword evidence="10 11" id="KW-0472">Membrane</keyword>
<dbReference type="PANTHER" id="PTHR34182:SF1">
    <property type="entry name" value="PROTEIN-EXPORT MEMBRANE PROTEIN SECG"/>
    <property type="match status" value="1"/>
</dbReference>
<comment type="similarity">
    <text evidence="2 11">Belongs to the SecG family.</text>
</comment>
<comment type="caution">
    <text evidence="13">The sequence shown here is derived from an EMBL/GenBank/DDBJ whole genome shotgun (WGS) entry which is preliminary data.</text>
</comment>
<evidence type="ECO:0000256" key="1">
    <source>
        <dbReference type="ARBA" id="ARBA00004651"/>
    </source>
</evidence>
<feature type="transmembrane region" description="Helical" evidence="11">
    <location>
        <begin position="58"/>
        <end position="75"/>
    </location>
</feature>
<dbReference type="PRINTS" id="PR01651">
    <property type="entry name" value="SECGEXPORT"/>
</dbReference>
<keyword evidence="8 11" id="KW-1133">Transmembrane helix</keyword>
<evidence type="ECO:0000256" key="12">
    <source>
        <dbReference type="SAM" id="MobiDB-lite"/>
    </source>
</evidence>
<evidence type="ECO:0000313" key="14">
    <source>
        <dbReference type="Proteomes" id="UP001251524"/>
    </source>
</evidence>
<dbReference type="Proteomes" id="UP001251524">
    <property type="component" value="Unassembled WGS sequence"/>
</dbReference>
<comment type="subcellular location">
    <subcellularLocation>
        <location evidence="1 11">Cell membrane</location>
        <topology evidence="1 11">Multi-pass membrane protein</topology>
    </subcellularLocation>
</comment>
<accession>A0ABU1W9L5</accession>
<dbReference type="Pfam" id="PF03840">
    <property type="entry name" value="SecG"/>
    <property type="match status" value="1"/>
</dbReference>
<keyword evidence="4 11" id="KW-0813">Transport</keyword>
<dbReference type="InterPro" id="IPR004692">
    <property type="entry name" value="SecG"/>
</dbReference>
<proteinExistence type="inferred from homology"/>
<evidence type="ECO:0000256" key="3">
    <source>
        <dbReference type="ARBA" id="ARBA00017876"/>
    </source>
</evidence>
<organism evidence="13 14">
    <name type="scientific">Lysobacter niastensis</name>
    <dbReference type="NCBI Taxonomy" id="380629"/>
    <lineage>
        <taxon>Bacteria</taxon>
        <taxon>Pseudomonadati</taxon>
        <taxon>Pseudomonadota</taxon>
        <taxon>Gammaproteobacteria</taxon>
        <taxon>Lysobacterales</taxon>
        <taxon>Lysobacteraceae</taxon>
        <taxon>Lysobacter</taxon>
    </lineage>
</organism>
<keyword evidence="9 11" id="KW-0811">Translocation</keyword>
<keyword evidence="5 11" id="KW-1003">Cell membrane</keyword>
<protein>
    <recommendedName>
        <fullName evidence="3 11">Protein-export membrane protein SecG</fullName>
    </recommendedName>
</protein>
<feature type="region of interest" description="Disordered" evidence="12">
    <location>
        <begin position="99"/>
        <end position="162"/>
    </location>
</feature>
<evidence type="ECO:0000256" key="9">
    <source>
        <dbReference type="ARBA" id="ARBA00023010"/>
    </source>
</evidence>
<evidence type="ECO:0000256" key="2">
    <source>
        <dbReference type="ARBA" id="ARBA00008445"/>
    </source>
</evidence>
<evidence type="ECO:0000256" key="11">
    <source>
        <dbReference type="RuleBase" id="RU365087"/>
    </source>
</evidence>
<feature type="transmembrane region" description="Helical" evidence="11">
    <location>
        <begin position="6"/>
        <end position="22"/>
    </location>
</feature>
<keyword evidence="14" id="KW-1185">Reference proteome</keyword>
<evidence type="ECO:0000256" key="4">
    <source>
        <dbReference type="ARBA" id="ARBA00022448"/>
    </source>
</evidence>
<sequence>MLLFLNVIYVLIAIAMVALILMQRGAGAQAGSGFGAGASATVFGARGASNFLSKSTKWLAIAFFAISLFMAWQATRNAGGTATQAQDLGLMSKVPVAPAPATGNTSVPTAPAAVPAAPASTVPQAPAQQAPAPATTQPAPTQPAPAEQAPQPAQPPKPATGG</sequence>
<keyword evidence="7 11" id="KW-0653">Protein transport</keyword>
<evidence type="ECO:0000313" key="13">
    <source>
        <dbReference type="EMBL" id="MDR7134258.1"/>
    </source>
</evidence>
<dbReference type="NCBIfam" id="TIGR00810">
    <property type="entry name" value="secG"/>
    <property type="match status" value="1"/>
</dbReference>
<evidence type="ECO:0000256" key="7">
    <source>
        <dbReference type="ARBA" id="ARBA00022927"/>
    </source>
</evidence>
<name>A0ABU1W9L5_9GAMM</name>